<keyword evidence="1" id="KW-0732">Signal</keyword>
<evidence type="ECO:0008006" key="4">
    <source>
        <dbReference type="Google" id="ProtNLM"/>
    </source>
</evidence>
<evidence type="ECO:0000313" key="3">
    <source>
        <dbReference type="Proteomes" id="UP000016935"/>
    </source>
</evidence>
<dbReference type="PANTHER" id="PTHR35567">
    <property type="entry name" value="MALATE DEHYDROGENASE (AFU_ORTHOLOGUE AFUA_2G13800)"/>
    <property type="match status" value="1"/>
</dbReference>
<sequence length="243" mass="25547">MLFSTITTALLFAASASPAAARPPPPRPQQHAPAKNLDKLASLFPHSNLSAPNDLTLKYVVLGIGTQNYTCETPDGSMAPGTTGAFATLYDIGSRLNGSPDAKGMIASISSLALSLYEWAPDYISTCLQGQGFQDVVGHHFFANVNGTSTPTFALDHMVAPYPMTQVAKMGAIDAPAGATPGTNGLPAVQWLYLQHKAGVSQGGINTVYRVETAGGNKPATCKGMPASWEVKYAAQYWIFGPK</sequence>
<reference evidence="2 3" key="2">
    <citation type="journal article" date="2013" name="PLoS Genet.">
        <title>Comparative genome structure, secondary metabolite, and effector coding capacity across Cochliobolus pathogens.</title>
        <authorList>
            <person name="Condon B.J."/>
            <person name="Leng Y."/>
            <person name="Wu D."/>
            <person name="Bushley K.E."/>
            <person name="Ohm R.A."/>
            <person name="Otillar R."/>
            <person name="Martin J."/>
            <person name="Schackwitz W."/>
            <person name="Grimwood J."/>
            <person name="MohdZainudin N."/>
            <person name="Xue C."/>
            <person name="Wang R."/>
            <person name="Manning V.A."/>
            <person name="Dhillon B."/>
            <person name="Tu Z.J."/>
            <person name="Steffenson B.J."/>
            <person name="Salamov A."/>
            <person name="Sun H."/>
            <person name="Lowry S."/>
            <person name="LaButti K."/>
            <person name="Han J."/>
            <person name="Copeland A."/>
            <person name="Lindquist E."/>
            <person name="Barry K."/>
            <person name="Schmutz J."/>
            <person name="Baker S.E."/>
            <person name="Ciuffetti L.M."/>
            <person name="Grigoriev I.V."/>
            <person name="Zhong S."/>
            <person name="Turgeon B.G."/>
        </authorList>
    </citation>
    <scope>NUCLEOTIDE SEQUENCE [LARGE SCALE GENOMIC DNA]</scope>
    <source>
        <strain evidence="3">28A</strain>
    </source>
</reference>
<evidence type="ECO:0000313" key="2">
    <source>
        <dbReference type="EMBL" id="EOA87876.1"/>
    </source>
</evidence>
<feature type="chain" id="PRO_5004353258" description="Malate dehydrogenase" evidence="1">
    <location>
        <begin position="22"/>
        <end position="243"/>
    </location>
</feature>
<accession>R0IT92</accession>
<dbReference type="PANTHER" id="PTHR35567:SF1">
    <property type="entry name" value="CONSERVED FUNGAL PROTEIN (AFU_ORTHOLOGUE AFUA_1G14230)"/>
    <property type="match status" value="1"/>
</dbReference>
<name>R0IT92_EXST2</name>
<dbReference type="InterPro" id="IPR021851">
    <property type="entry name" value="DUF3455"/>
</dbReference>
<dbReference type="Pfam" id="PF11937">
    <property type="entry name" value="DUF3455"/>
    <property type="match status" value="1"/>
</dbReference>
<dbReference type="Proteomes" id="UP000016935">
    <property type="component" value="Unassembled WGS sequence"/>
</dbReference>
<dbReference type="AlphaFoldDB" id="R0IT92"/>
<evidence type="ECO:0000256" key="1">
    <source>
        <dbReference type="SAM" id="SignalP"/>
    </source>
</evidence>
<keyword evidence="3" id="KW-1185">Reference proteome</keyword>
<dbReference type="eggNOG" id="ENOG502S85Z">
    <property type="taxonomic scope" value="Eukaryota"/>
</dbReference>
<protein>
    <recommendedName>
        <fullName evidence="4">Malate dehydrogenase</fullName>
    </recommendedName>
</protein>
<gene>
    <name evidence="2" type="ORF">SETTUDRAFT_149942</name>
</gene>
<organism evidence="2 3">
    <name type="scientific">Exserohilum turcicum (strain 28A)</name>
    <name type="common">Northern leaf blight fungus</name>
    <name type="synonym">Setosphaeria turcica</name>
    <dbReference type="NCBI Taxonomy" id="671987"/>
    <lineage>
        <taxon>Eukaryota</taxon>
        <taxon>Fungi</taxon>
        <taxon>Dikarya</taxon>
        <taxon>Ascomycota</taxon>
        <taxon>Pezizomycotina</taxon>
        <taxon>Dothideomycetes</taxon>
        <taxon>Pleosporomycetidae</taxon>
        <taxon>Pleosporales</taxon>
        <taxon>Pleosporineae</taxon>
        <taxon>Pleosporaceae</taxon>
        <taxon>Exserohilum</taxon>
    </lineage>
</organism>
<feature type="signal peptide" evidence="1">
    <location>
        <begin position="1"/>
        <end position="21"/>
    </location>
</feature>
<dbReference type="HOGENOM" id="CLU_067863_0_0_1"/>
<dbReference type="RefSeq" id="XP_008024410.1">
    <property type="nucleotide sequence ID" value="XM_008026219.1"/>
</dbReference>
<dbReference type="EMBL" id="KB908559">
    <property type="protein sequence ID" value="EOA87876.1"/>
    <property type="molecule type" value="Genomic_DNA"/>
</dbReference>
<dbReference type="GeneID" id="19397045"/>
<dbReference type="OrthoDB" id="1859733at2759"/>
<proteinExistence type="predicted"/>
<reference evidence="2 3" key="1">
    <citation type="journal article" date="2012" name="PLoS Pathog.">
        <title>Diverse lifestyles and strategies of plant pathogenesis encoded in the genomes of eighteen Dothideomycetes fungi.</title>
        <authorList>
            <person name="Ohm R.A."/>
            <person name="Feau N."/>
            <person name="Henrissat B."/>
            <person name="Schoch C.L."/>
            <person name="Horwitz B.A."/>
            <person name="Barry K.W."/>
            <person name="Condon B.J."/>
            <person name="Copeland A.C."/>
            <person name="Dhillon B."/>
            <person name="Glaser F."/>
            <person name="Hesse C.N."/>
            <person name="Kosti I."/>
            <person name="LaButti K."/>
            <person name="Lindquist E.A."/>
            <person name="Lucas S."/>
            <person name="Salamov A.A."/>
            <person name="Bradshaw R.E."/>
            <person name="Ciuffetti L."/>
            <person name="Hamelin R.C."/>
            <person name="Kema G.H.J."/>
            <person name="Lawrence C."/>
            <person name="Scott J.A."/>
            <person name="Spatafora J.W."/>
            <person name="Turgeon B.G."/>
            <person name="de Wit P.J.G.M."/>
            <person name="Zhong S."/>
            <person name="Goodwin S.B."/>
            <person name="Grigoriev I.V."/>
        </authorList>
    </citation>
    <scope>NUCLEOTIDE SEQUENCE [LARGE SCALE GENOMIC DNA]</scope>
    <source>
        <strain evidence="3">28A</strain>
    </source>
</reference>